<dbReference type="AlphaFoldDB" id="A0A0P5SDC4"/>
<evidence type="ECO:0000313" key="2">
    <source>
        <dbReference type="Proteomes" id="UP000076858"/>
    </source>
</evidence>
<keyword evidence="2" id="KW-1185">Reference proteome</keyword>
<evidence type="ECO:0000313" key="1">
    <source>
        <dbReference type="EMBL" id="KZS08664.1"/>
    </source>
</evidence>
<gene>
    <name evidence="1" type="ORF">APZ42_027358</name>
</gene>
<protein>
    <submittedName>
        <fullName evidence="1">Uncharacterized protein</fullName>
    </submittedName>
</protein>
<name>A0A0P5SDC4_9CRUS</name>
<reference evidence="1 2" key="1">
    <citation type="submission" date="2016-03" db="EMBL/GenBank/DDBJ databases">
        <title>EvidentialGene: Evidence-directed Construction of Genes on Genomes.</title>
        <authorList>
            <person name="Gilbert D.G."/>
            <person name="Choi J.-H."/>
            <person name="Mockaitis K."/>
            <person name="Colbourne J."/>
            <person name="Pfrender M."/>
        </authorList>
    </citation>
    <scope>NUCLEOTIDE SEQUENCE [LARGE SCALE GENOMIC DNA]</scope>
    <source>
        <strain evidence="1 2">Xinb3</strain>
        <tissue evidence="1">Complete organism</tissue>
    </source>
</reference>
<sequence>MSLLLLSTFAHLNDVRISAIGHIPSLPLFSTSHVVPHNLFFNAYSKALHFLSDRNFRFLEINWEPKYLFSTHYTLVVYVIIIWFQ</sequence>
<organism evidence="1 2">
    <name type="scientific">Daphnia magna</name>
    <dbReference type="NCBI Taxonomy" id="35525"/>
    <lineage>
        <taxon>Eukaryota</taxon>
        <taxon>Metazoa</taxon>
        <taxon>Ecdysozoa</taxon>
        <taxon>Arthropoda</taxon>
        <taxon>Crustacea</taxon>
        <taxon>Branchiopoda</taxon>
        <taxon>Diplostraca</taxon>
        <taxon>Cladocera</taxon>
        <taxon>Anomopoda</taxon>
        <taxon>Daphniidae</taxon>
        <taxon>Daphnia</taxon>
    </lineage>
</organism>
<comment type="caution">
    <text evidence="1">The sequence shown here is derived from an EMBL/GenBank/DDBJ whole genome shotgun (WGS) entry which is preliminary data.</text>
</comment>
<proteinExistence type="predicted"/>
<dbReference type="EMBL" id="LRGB01002190">
    <property type="protein sequence ID" value="KZS08664.1"/>
    <property type="molecule type" value="Genomic_DNA"/>
</dbReference>
<accession>A0A0P5SDC4</accession>
<dbReference type="Proteomes" id="UP000076858">
    <property type="component" value="Unassembled WGS sequence"/>
</dbReference>